<accession>A0A0C2VB81</accession>
<dbReference type="SMART" id="SM00530">
    <property type="entry name" value="HTH_XRE"/>
    <property type="match status" value="1"/>
</dbReference>
<dbReference type="InterPro" id="IPR001387">
    <property type="entry name" value="Cro/C1-type_HTH"/>
</dbReference>
<feature type="domain" description="HTH cro/C1-type" evidence="1">
    <location>
        <begin position="9"/>
        <end position="63"/>
    </location>
</feature>
<dbReference type="EMBL" id="JXRR01000017">
    <property type="protein sequence ID" value="KIL46197.1"/>
    <property type="molecule type" value="Genomic_DNA"/>
</dbReference>
<name>A0A0C2VB81_9BACL</name>
<dbReference type="InterPro" id="IPR010982">
    <property type="entry name" value="Lambda_DNA-bd_dom_sf"/>
</dbReference>
<gene>
    <name evidence="2" type="ORF">KR50_28720</name>
</gene>
<dbReference type="Proteomes" id="UP000031972">
    <property type="component" value="Unassembled WGS sequence"/>
</dbReference>
<sequence length="129" mass="15211">MNEQIGDRIKRLRQNKGWSLRELESRSKINYSVLSRIESGKRPLSDSEIILLANLFEVSPNNLLGIASDVSGNEDLSEYQKTVLKWFEEKEHLWFKNKPEDLHDFLERAEIMYETEQRILKRKKDSEGS</sequence>
<dbReference type="PATRIC" id="fig|220754.4.peg.2886"/>
<organism evidence="2 3">
    <name type="scientific">Jeotgalibacillus campisalis</name>
    <dbReference type="NCBI Taxonomy" id="220754"/>
    <lineage>
        <taxon>Bacteria</taxon>
        <taxon>Bacillati</taxon>
        <taxon>Bacillota</taxon>
        <taxon>Bacilli</taxon>
        <taxon>Bacillales</taxon>
        <taxon>Caryophanaceae</taxon>
        <taxon>Jeotgalibacillus</taxon>
    </lineage>
</organism>
<dbReference type="Gene3D" id="1.10.260.40">
    <property type="entry name" value="lambda repressor-like DNA-binding domains"/>
    <property type="match status" value="1"/>
</dbReference>
<dbReference type="GO" id="GO:0003677">
    <property type="term" value="F:DNA binding"/>
    <property type="evidence" value="ECO:0007669"/>
    <property type="project" value="InterPro"/>
</dbReference>
<dbReference type="SUPFAM" id="SSF47413">
    <property type="entry name" value="lambda repressor-like DNA-binding domains"/>
    <property type="match status" value="1"/>
</dbReference>
<proteinExistence type="predicted"/>
<dbReference type="AlphaFoldDB" id="A0A0C2VB81"/>
<protein>
    <recommendedName>
        <fullName evidence="1">HTH cro/C1-type domain-containing protein</fullName>
    </recommendedName>
</protein>
<comment type="caution">
    <text evidence="2">The sequence shown here is derived from an EMBL/GenBank/DDBJ whole genome shotgun (WGS) entry which is preliminary data.</text>
</comment>
<evidence type="ECO:0000313" key="3">
    <source>
        <dbReference type="Proteomes" id="UP000031972"/>
    </source>
</evidence>
<dbReference type="PROSITE" id="PS50943">
    <property type="entry name" value="HTH_CROC1"/>
    <property type="match status" value="1"/>
</dbReference>
<evidence type="ECO:0000313" key="2">
    <source>
        <dbReference type="EMBL" id="KIL46197.1"/>
    </source>
</evidence>
<keyword evidence="3" id="KW-1185">Reference proteome</keyword>
<reference evidence="2 3" key="1">
    <citation type="submission" date="2015-01" db="EMBL/GenBank/DDBJ databases">
        <title>Jeotgalibacillus campisalis genome sequencing.</title>
        <authorList>
            <person name="Goh K.M."/>
            <person name="Chan K.-G."/>
            <person name="Yaakop A.S."/>
            <person name="Ee R."/>
            <person name="Gan H.M."/>
            <person name="Chan C.S."/>
        </authorList>
    </citation>
    <scope>NUCLEOTIDE SEQUENCE [LARGE SCALE GENOMIC DNA]</scope>
    <source>
        <strain evidence="2 3">SF-57</strain>
    </source>
</reference>
<dbReference type="RefSeq" id="WP_198134255.1">
    <property type="nucleotide sequence ID" value="NZ_JXRR01000017.1"/>
</dbReference>
<dbReference type="CDD" id="cd00093">
    <property type="entry name" value="HTH_XRE"/>
    <property type="match status" value="1"/>
</dbReference>
<evidence type="ECO:0000259" key="1">
    <source>
        <dbReference type="PROSITE" id="PS50943"/>
    </source>
</evidence>
<dbReference type="Pfam" id="PF01381">
    <property type="entry name" value="HTH_3"/>
    <property type="match status" value="1"/>
</dbReference>